<feature type="transmembrane region" description="Helical" evidence="7">
    <location>
        <begin position="383"/>
        <end position="405"/>
    </location>
</feature>
<keyword evidence="3 7" id="KW-0812">Transmembrane</keyword>
<evidence type="ECO:0000313" key="8">
    <source>
        <dbReference type="EMBL" id="RNI21596.1"/>
    </source>
</evidence>
<proteinExistence type="predicted"/>
<feature type="compositionally biased region" description="Basic and acidic residues" evidence="6">
    <location>
        <begin position="1"/>
        <end position="14"/>
    </location>
</feature>
<feature type="transmembrane region" description="Helical" evidence="7">
    <location>
        <begin position="361"/>
        <end position="377"/>
    </location>
</feature>
<dbReference type="PANTHER" id="PTHR23513:SF6">
    <property type="entry name" value="MAJOR FACILITATOR SUPERFAMILY ASSOCIATED DOMAIN-CONTAINING PROTEIN"/>
    <property type="match status" value="1"/>
</dbReference>
<evidence type="ECO:0000256" key="5">
    <source>
        <dbReference type="ARBA" id="ARBA00023136"/>
    </source>
</evidence>
<feature type="region of interest" description="Disordered" evidence="6">
    <location>
        <begin position="1"/>
        <end position="46"/>
    </location>
</feature>
<dbReference type="Proteomes" id="UP000271678">
    <property type="component" value="Unassembled WGS sequence"/>
</dbReference>
<feature type="transmembrane region" description="Helical" evidence="7">
    <location>
        <begin position="246"/>
        <end position="264"/>
    </location>
</feature>
<accession>A0A3M9M800</accession>
<name>A0A3M9M800_9MICO</name>
<keyword evidence="4 7" id="KW-1133">Transmembrane helix</keyword>
<feature type="transmembrane region" description="Helical" evidence="7">
    <location>
        <begin position="330"/>
        <end position="349"/>
    </location>
</feature>
<keyword evidence="2" id="KW-1003">Cell membrane</keyword>
<feature type="transmembrane region" description="Helical" evidence="7">
    <location>
        <begin position="445"/>
        <end position="465"/>
    </location>
</feature>
<organism evidence="8 9">
    <name type="scientific">Flexivirga caeni</name>
    <dbReference type="NCBI Taxonomy" id="2294115"/>
    <lineage>
        <taxon>Bacteria</taxon>
        <taxon>Bacillati</taxon>
        <taxon>Actinomycetota</taxon>
        <taxon>Actinomycetes</taxon>
        <taxon>Micrococcales</taxon>
        <taxon>Dermacoccaceae</taxon>
        <taxon>Flexivirga</taxon>
    </lineage>
</organism>
<dbReference type="GO" id="GO:0005886">
    <property type="term" value="C:plasma membrane"/>
    <property type="evidence" value="ECO:0007669"/>
    <property type="project" value="UniProtKB-SubCell"/>
</dbReference>
<dbReference type="InterPro" id="IPR036259">
    <property type="entry name" value="MFS_trans_sf"/>
</dbReference>
<comment type="subcellular location">
    <subcellularLocation>
        <location evidence="1">Cell membrane</location>
        <topology evidence="1">Multi-pass membrane protein</topology>
    </subcellularLocation>
</comment>
<feature type="transmembrane region" description="Helical" evidence="7">
    <location>
        <begin position="91"/>
        <end position="114"/>
    </location>
</feature>
<evidence type="ECO:0000256" key="1">
    <source>
        <dbReference type="ARBA" id="ARBA00004651"/>
    </source>
</evidence>
<reference evidence="8 9" key="1">
    <citation type="submission" date="2018-11" db="EMBL/GenBank/DDBJ databases">
        <title>Draft genome of Simplicispira Flexivirga sp. BO-16.</title>
        <authorList>
            <person name="Im W.T."/>
        </authorList>
    </citation>
    <scope>NUCLEOTIDE SEQUENCE [LARGE SCALE GENOMIC DNA]</scope>
    <source>
        <strain evidence="8 9">BO-16</strain>
    </source>
</reference>
<dbReference type="InterPro" id="IPR011701">
    <property type="entry name" value="MFS"/>
</dbReference>
<dbReference type="EMBL" id="RJJQ01000010">
    <property type="protein sequence ID" value="RNI21596.1"/>
    <property type="molecule type" value="Genomic_DNA"/>
</dbReference>
<evidence type="ECO:0000256" key="7">
    <source>
        <dbReference type="SAM" id="Phobius"/>
    </source>
</evidence>
<dbReference type="AlphaFoldDB" id="A0A3M9M800"/>
<dbReference type="PANTHER" id="PTHR23513">
    <property type="entry name" value="INTEGRAL MEMBRANE EFFLUX PROTEIN-RELATED"/>
    <property type="match status" value="1"/>
</dbReference>
<feature type="transmembrane region" description="Helical" evidence="7">
    <location>
        <begin position="297"/>
        <end position="318"/>
    </location>
</feature>
<feature type="transmembrane region" description="Helical" evidence="7">
    <location>
        <begin position="417"/>
        <end position="439"/>
    </location>
</feature>
<evidence type="ECO:0000256" key="6">
    <source>
        <dbReference type="SAM" id="MobiDB-lite"/>
    </source>
</evidence>
<sequence length="473" mass="49175">MAGEPGDRHVRPGDRAATQGLRAADRRGTAGVVPRGAGGCRPEPVRRAPSGALYRARLPRRPGCGVTTTAAPTLIAGEPPAVRRDRMVQMYVVAALVSAAGDTVFSIGLAWTAVHLLSPGMAGLVLGIETLPQALCTLLGGVIADRFDTRRVMVLGELARIVVLGFAAVAWQSGLHSGAVLFAVAICFGTAAGLSSPAARTLVRQLVRGSDLVTVSGWTQVGSRLARLLGAPLGAVIIQWGFGFSMLLDALSFLGVVLVLWLVVRPRFRLPRHVDESVRASLRSGWDYVRSSQVVRVFLLGLAALNVFLTPVFAVGVALRVTESHWGSTWLGVSEATFAIGAILGSIAGTRWQGDYLPRRSFVALVLQGIGLAAVGLPTRIGLVAGMALVGVTAGLASVWISGSFQRIIAPSHLGRVGSISNLGDLVLTPAVTPLFGLLAAASSVLVATAACGVAMSALCATFAANREIRGLR</sequence>
<evidence type="ECO:0000313" key="9">
    <source>
        <dbReference type="Proteomes" id="UP000271678"/>
    </source>
</evidence>
<evidence type="ECO:0000256" key="3">
    <source>
        <dbReference type="ARBA" id="ARBA00022692"/>
    </source>
</evidence>
<dbReference type="Gene3D" id="1.20.1250.20">
    <property type="entry name" value="MFS general substrate transporter like domains"/>
    <property type="match status" value="1"/>
</dbReference>
<protein>
    <submittedName>
        <fullName evidence="8">MFS transporter</fullName>
    </submittedName>
</protein>
<dbReference type="Pfam" id="PF07690">
    <property type="entry name" value="MFS_1"/>
    <property type="match status" value="1"/>
</dbReference>
<evidence type="ECO:0000256" key="2">
    <source>
        <dbReference type="ARBA" id="ARBA00022475"/>
    </source>
</evidence>
<dbReference type="GO" id="GO:0022857">
    <property type="term" value="F:transmembrane transporter activity"/>
    <property type="evidence" value="ECO:0007669"/>
    <property type="project" value="InterPro"/>
</dbReference>
<gene>
    <name evidence="8" type="ORF">EFY87_10555</name>
</gene>
<dbReference type="SUPFAM" id="SSF103473">
    <property type="entry name" value="MFS general substrate transporter"/>
    <property type="match status" value="1"/>
</dbReference>
<evidence type="ECO:0000256" key="4">
    <source>
        <dbReference type="ARBA" id="ARBA00022989"/>
    </source>
</evidence>
<feature type="transmembrane region" description="Helical" evidence="7">
    <location>
        <begin position="120"/>
        <end position="140"/>
    </location>
</feature>
<comment type="caution">
    <text evidence="8">The sequence shown here is derived from an EMBL/GenBank/DDBJ whole genome shotgun (WGS) entry which is preliminary data.</text>
</comment>
<keyword evidence="5 7" id="KW-0472">Membrane</keyword>
<dbReference type="CDD" id="cd06173">
    <property type="entry name" value="MFS_MefA_like"/>
    <property type="match status" value="1"/>
</dbReference>
<keyword evidence="9" id="KW-1185">Reference proteome</keyword>